<dbReference type="Pfam" id="PF20469">
    <property type="entry name" value="OLD-like_TOPRIM"/>
    <property type="match status" value="1"/>
</dbReference>
<dbReference type="InterPro" id="IPR034139">
    <property type="entry name" value="TOPRIM_OLD"/>
</dbReference>
<dbReference type="Pfam" id="PF13175">
    <property type="entry name" value="AAA_15"/>
    <property type="match status" value="1"/>
</dbReference>
<organism evidence="4 5">
    <name type="scientific">Paracoccus marcusii</name>
    <dbReference type="NCBI Taxonomy" id="59779"/>
    <lineage>
        <taxon>Bacteria</taxon>
        <taxon>Pseudomonadati</taxon>
        <taxon>Pseudomonadota</taxon>
        <taxon>Alphaproteobacteria</taxon>
        <taxon>Rhodobacterales</taxon>
        <taxon>Paracoccaceae</taxon>
        <taxon>Paracoccus</taxon>
    </lineage>
</organism>
<feature type="domain" description="OLD protein-like TOPRIM" evidence="3">
    <location>
        <begin position="415"/>
        <end position="478"/>
    </location>
</feature>
<accession>A0ABY7UU64</accession>
<gene>
    <name evidence="4" type="ORF">PRL19_04070</name>
</gene>
<evidence type="ECO:0000313" key="4">
    <source>
        <dbReference type="EMBL" id="WDA13437.1"/>
    </source>
</evidence>
<dbReference type="EMBL" id="CP117466">
    <property type="protein sequence ID" value="WDA13437.1"/>
    <property type="molecule type" value="Genomic_DNA"/>
</dbReference>
<reference evidence="4 5" key="1">
    <citation type="submission" date="2023-02" db="EMBL/GenBank/DDBJ databases">
        <title>Whole genome sequenc of Paracoccus marcusii MBLB0836.</title>
        <authorList>
            <person name="Seo M.-J."/>
            <person name="Cho E.-S."/>
            <person name="Hwang C.Y."/>
        </authorList>
    </citation>
    <scope>NUCLEOTIDE SEQUENCE [LARGE SCALE GENOMIC DNA]</scope>
    <source>
        <strain evidence="4 5">MBLB0836</strain>
    </source>
</reference>
<dbReference type="Proteomes" id="UP001216899">
    <property type="component" value="Chromosome"/>
</dbReference>
<dbReference type="Pfam" id="PF13304">
    <property type="entry name" value="AAA_21"/>
    <property type="match status" value="1"/>
</dbReference>
<evidence type="ECO:0000259" key="1">
    <source>
        <dbReference type="Pfam" id="PF13175"/>
    </source>
</evidence>
<dbReference type="PANTHER" id="PTHR43581:SF4">
    <property type="entry name" value="ATP_GTP PHOSPHATASE"/>
    <property type="match status" value="1"/>
</dbReference>
<evidence type="ECO:0000313" key="5">
    <source>
        <dbReference type="Proteomes" id="UP001216899"/>
    </source>
</evidence>
<dbReference type="InterPro" id="IPR027417">
    <property type="entry name" value="P-loop_NTPase"/>
</dbReference>
<feature type="domain" description="Endonuclease GajA/Old nuclease/RecF-like AAA" evidence="1">
    <location>
        <begin position="1"/>
        <end position="89"/>
    </location>
</feature>
<sequence>MKIETITLSNFRCFATEPVAINLEENLTAFVGNNGSGKTAIFIALARLFGTSAAQRALRKSDFHIAGDQDALASETELAIDCVFGFPELDDDNDEGTDAVPEALSHMATDGENGPLKVRIRLQAKWIDNGTPDGVIEESVRWVQALDDEFEWDDCRPVQSVERNFIQLVYVPASRNAADQVTALLKGRLWRAAKWSTEFAGSAAEAAGELQEDFDEEEPSAFILDRLEKRWTQLHQADTDRKPKLRLIDTTLEELVRRAEFVFFPDEAGQARKLDDLSDGQRSLFHIALTAAVLEIEKDALALDADESMFDQEKLRRTYLTILAIEEPENSLSPFFLSRIMTQAREVGELDTAQILISSHSASILSRVEPEEVRYSRLDQESRSSSIRSLSLPDDDEDAQKYIRLAVRAYPELYFGRFVILAEGESKAIILPRLAEAMGFPLDRSFVPIVPLGGRYVRHFWRLLSGLQIPYATLLDLDLGRKHGGSKVIATTIGELNLIGRDLAANRFVVNGDVNLADIEDLDDSELLEEGQDHPWLKMLRREAIYFSSPIDVDFAMLRSFPDAYQHARAGGRGPRRSAQAIEDKKKVTLKTGGNTDLYDDAEWRDAFVWYPYLFLSDSKPGTHIEALTRIADEDLADDAPVELKRLLTLVKRKLSV</sequence>
<dbReference type="InterPro" id="IPR003959">
    <property type="entry name" value="ATPase_AAA_core"/>
</dbReference>
<keyword evidence="5" id="KW-1185">Reference proteome</keyword>
<name>A0ABY7UU64_9RHOB</name>
<evidence type="ECO:0000259" key="3">
    <source>
        <dbReference type="Pfam" id="PF20469"/>
    </source>
</evidence>
<dbReference type="CDD" id="cd01026">
    <property type="entry name" value="TOPRIM_OLD"/>
    <property type="match status" value="1"/>
</dbReference>
<evidence type="ECO:0000259" key="2">
    <source>
        <dbReference type="Pfam" id="PF13304"/>
    </source>
</evidence>
<protein>
    <submittedName>
        <fullName evidence="4">AAA family ATPase</fullName>
    </submittedName>
</protein>
<dbReference type="InterPro" id="IPR041685">
    <property type="entry name" value="AAA_GajA/Old/RecF-like"/>
</dbReference>
<dbReference type="SUPFAM" id="SSF52540">
    <property type="entry name" value="P-loop containing nucleoside triphosphate hydrolases"/>
    <property type="match status" value="1"/>
</dbReference>
<dbReference type="PANTHER" id="PTHR43581">
    <property type="entry name" value="ATP/GTP PHOSPHATASE"/>
    <property type="match status" value="1"/>
</dbReference>
<dbReference type="InterPro" id="IPR051396">
    <property type="entry name" value="Bact_Antivir_Def_Nuclease"/>
</dbReference>
<feature type="domain" description="ATPase AAA-type core" evidence="2">
    <location>
        <begin position="170"/>
        <end position="366"/>
    </location>
</feature>
<dbReference type="Gene3D" id="3.40.50.300">
    <property type="entry name" value="P-loop containing nucleotide triphosphate hydrolases"/>
    <property type="match status" value="1"/>
</dbReference>
<proteinExistence type="predicted"/>
<dbReference type="RefSeq" id="WP_273743961.1">
    <property type="nucleotide sequence ID" value="NZ_CP117466.1"/>
</dbReference>